<sequence length="141" mass="15678">MFRRFSASVEVDRHGAGGELFFVDGSGRRAWMPDRPGGGRVELGDAVVFAATRPHAVAPMRRGHRIVLLCWFHLEPWGMVAEAQLAYSRHVALLTNGLYSEDQRAAQALNWELKRALYEAIRAAQNASREQRRGGADAPHA</sequence>
<proteinExistence type="predicted"/>
<keyword evidence="2" id="KW-1185">Reference proteome</keyword>
<evidence type="ECO:0000313" key="1">
    <source>
        <dbReference type="EMBL" id="CAK0804944.1"/>
    </source>
</evidence>
<evidence type="ECO:0008006" key="3">
    <source>
        <dbReference type="Google" id="ProtNLM"/>
    </source>
</evidence>
<evidence type="ECO:0000313" key="2">
    <source>
        <dbReference type="Proteomes" id="UP001189429"/>
    </source>
</evidence>
<dbReference type="Gene3D" id="2.60.120.620">
    <property type="entry name" value="q2cbj1_9rhob like domain"/>
    <property type="match status" value="1"/>
</dbReference>
<dbReference type="EMBL" id="CAUYUJ010003345">
    <property type="protein sequence ID" value="CAK0804944.1"/>
    <property type="molecule type" value="Genomic_DNA"/>
</dbReference>
<comment type="caution">
    <text evidence="1">The sequence shown here is derived from an EMBL/GenBank/DDBJ whole genome shotgun (WGS) entry which is preliminary data.</text>
</comment>
<accession>A0ABN9QG30</accession>
<protein>
    <recommendedName>
        <fullName evidence="3">Fe2OG dioxygenase domain-containing protein</fullName>
    </recommendedName>
</protein>
<reference evidence="1" key="1">
    <citation type="submission" date="2023-10" db="EMBL/GenBank/DDBJ databases">
        <authorList>
            <person name="Chen Y."/>
            <person name="Shah S."/>
            <person name="Dougan E. K."/>
            <person name="Thang M."/>
            <person name="Chan C."/>
        </authorList>
    </citation>
    <scope>NUCLEOTIDE SEQUENCE [LARGE SCALE GENOMIC DNA]</scope>
</reference>
<gene>
    <name evidence="1" type="ORF">PCOR1329_LOCUS11614</name>
</gene>
<organism evidence="1 2">
    <name type="scientific">Prorocentrum cordatum</name>
    <dbReference type="NCBI Taxonomy" id="2364126"/>
    <lineage>
        <taxon>Eukaryota</taxon>
        <taxon>Sar</taxon>
        <taxon>Alveolata</taxon>
        <taxon>Dinophyceae</taxon>
        <taxon>Prorocentrales</taxon>
        <taxon>Prorocentraceae</taxon>
        <taxon>Prorocentrum</taxon>
    </lineage>
</organism>
<dbReference type="Proteomes" id="UP001189429">
    <property type="component" value="Unassembled WGS sequence"/>
</dbReference>
<name>A0ABN9QG30_9DINO</name>